<sequence length="500" mass="55769">ANSLRTATAQEAPTLTECAASSCRSGPTSAGQKPETISDELVADCIQRHELTTQTAEWRQWVHNTKQSIAILNEQVKKTRLELQSDPTRRPTSFCTTLVHSWSAWKSRRSSCPATWLRAACRPPPELFQRGSQGEVTDLELKKAIVARYVSLVPFVSDRVGISWRREEHAVLLANYLTHLTSGGADTQIYLALGNAVPEGATAYVIEMNWQRKVCLERIDRAQSDRSTLVSIDCLINSDGVYINRKPRSTTELMRCWHREIGNIEYDIELAVRKEIESLRARVPTLWYNGGAKDVRELLKALETYHYDPNNQAIATAKEAHNRMFGSKVIVGYPLQMSYKSTKEILNDVRNTKLHGDWHVRGLQEHGAKVQFSCVVYVHQYPKNTLPGCCCCKAAPMSNAKTPAGRRRVHRACASKSPGLRAGGLQTVGIVAAGRRRYTRGLAPRAASATVRLDCAWLLLLPLPARWAAPDLASDRDGHTDASSRALNGQTEAWRSWLSC</sequence>
<name>A0A1I8FBQ6_9PLAT</name>
<dbReference type="GO" id="GO:1904491">
    <property type="term" value="P:protein localization to ciliary transition zone"/>
    <property type="evidence" value="ECO:0007669"/>
    <property type="project" value="TreeGrafter"/>
</dbReference>
<dbReference type="InterPro" id="IPR056290">
    <property type="entry name" value="CEPT76/DRC7_peptidase-like_dom"/>
</dbReference>
<accession>A0A1I8FBQ6</accession>
<dbReference type="GO" id="GO:0035869">
    <property type="term" value="C:ciliary transition zone"/>
    <property type="evidence" value="ECO:0007669"/>
    <property type="project" value="TreeGrafter"/>
</dbReference>
<keyword evidence="2" id="KW-1185">Reference proteome</keyword>
<evidence type="ECO:0000313" key="3">
    <source>
        <dbReference type="WBParaSite" id="maker-unitig_28445-snap-gene-0.1-mRNA-1"/>
    </source>
</evidence>
<dbReference type="Pfam" id="PF24656">
    <property type="entry name" value="CEPT76_peptidase"/>
    <property type="match status" value="1"/>
</dbReference>
<feature type="domain" description="CEP76/DRC7 peptidase-like" evidence="1">
    <location>
        <begin position="166"/>
        <end position="253"/>
    </location>
</feature>
<evidence type="ECO:0000313" key="2">
    <source>
        <dbReference type="Proteomes" id="UP000095280"/>
    </source>
</evidence>
<reference evidence="3" key="1">
    <citation type="submission" date="2016-11" db="UniProtKB">
        <authorList>
            <consortium name="WormBaseParasite"/>
        </authorList>
    </citation>
    <scope>IDENTIFICATION</scope>
</reference>
<dbReference type="InterPro" id="IPR052434">
    <property type="entry name" value="Tectonic-like_complex_comp"/>
</dbReference>
<proteinExistence type="predicted"/>
<organism evidence="2 3">
    <name type="scientific">Macrostomum lignano</name>
    <dbReference type="NCBI Taxonomy" id="282301"/>
    <lineage>
        <taxon>Eukaryota</taxon>
        <taxon>Metazoa</taxon>
        <taxon>Spiralia</taxon>
        <taxon>Lophotrochozoa</taxon>
        <taxon>Platyhelminthes</taxon>
        <taxon>Rhabditophora</taxon>
        <taxon>Macrostomorpha</taxon>
        <taxon>Macrostomida</taxon>
        <taxon>Macrostomidae</taxon>
        <taxon>Macrostomum</taxon>
    </lineage>
</organism>
<dbReference type="Proteomes" id="UP000095280">
    <property type="component" value="Unplaced"/>
</dbReference>
<protein>
    <submittedName>
        <fullName evidence="3">NADAR domain-containing protein</fullName>
    </submittedName>
</protein>
<dbReference type="PANTHER" id="PTHR20837">
    <property type="entry name" value="CENTROSOMAL PROTEIN-RELATED"/>
    <property type="match status" value="1"/>
</dbReference>
<evidence type="ECO:0000259" key="1">
    <source>
        <dbReference type="Pfam" id="PF24656"/>
    </source>
</evidence>
<dbReference type="PANTHER" id="PTHR20837:SF0">
    <property type="entry name" value="COILED-COIL AND C2 DOMAIN-CONTAINING PROTEIN 2A"/>
    <property type="match status" value="1"/>
</dbReference>
<dbReference type="GO" id="GO:1905515">
    <property type="term" value="P:non-motile cilium assembly"/>
    <property type="evidence" value="ECO:0007669"/>
    <property type="project" value="TreeGrafter"/>
</dbReference>
<dbReference type="WBParaSite" id="maker-unitig_28445-snap-gene-0.1-mRNA-1">
    <property type="protein sequence ID" value="maker-unitig_28445-snap-gene-0.1-mRNA-1"/>
    <property type="gene ID" value="maker-unitig_28445-snap-gene-0.1"/>
</dbReference>
<dbReference type="AlphaFoldDB" id="A0A1I8FBQ6"/>